<reference evidence="1 2" key="1">
    <citation type="submission" date="2015-04" db="EMBL/GenBank/DDBJ databases">
        <authorList>
            <person name="Syromyatnikov M.Y."/>
            <person name="Popov V.N."/>
        </authorList>
    </citation>
    <scope>NUCLEOTIDE SEQUENCE [LARGE SCALE GENOMIC DNA]</scope>
</reference>
<proteinExistence type="predicted"/>
<name>A0A1J1HSQ8_9DIPT</name>
<sequence>MIFMYTYVNEGFRMTIKNIPMTSGLEIQCLPCQRPFQSIPQKEDDYTSEFQHQPNAVFINCLKI</sequence>
<keyword evidence="2" id="KW-1185">Reference proteome</keyword>
<evidence type="ECO:0000313" key="2">
    <source>
        <dbReference type="Proteomes" id="UP000183832"/>
    </source>
</evidence>
<evidence type="ECO:0000313" key="1">
    <source>
        <dbReference type="EMBL" id="CRK89233.1"/>
    </source>
</evidence>
<dbReference type="AlphaFoldDB" id="A0A1J1HSQ8"/>
<gene>
    <name evidence="1" type="ORF">CLUMA_CG002992</name>
</gene>
<protein>
    <submittedName>
        <fullName evidence="1">CLUMA_CG002992, isoform A</fullName>
    </submittedName>
</protein>
<dbReference type="Proteomes" id="UP000183832">
    <property type="component" value="Unassembled WGS sequence"/>
</dbReference>
<accession>A0A1J1HSQ8</accession>
<dbReference type="EMBL" id="CVRI01000011">
    <property type="protein sequence ID" value="CRK89233.1"/>
    <property type="molecule type" value="Genomic_DNA"/>
</dbReference>
<organism evidence="1 2">
    <name type="scientific">Clunio marinus</name>
    <dbReference type="NCBI Taxonomy" id="568069"/>
    <lineage>
        <taxon>Eukaryota</taxon>
        <taxon>Metazoa</taxon>
        <taxon>Ecdysozoa</taxon>
        <taxon>Arthropoda</taxon>
        <taxon>Hexapoda</taxon>
        <taxon>Insecta</taxon>
        <taxon>Pterygota</taxon>
        <taxon>Neoptera</taxon>
        <taxon>Endopterygota</taxon>
        <taxon>Diptera</taxon>
        <taxon>Nematocera</taxon>
        <taxon>Chironomoidea</taxon>
        <taxon>Chironomidae</taxon>
        <taxon>Clunio</taxon>
    </lineage>
</organism>